<feature type="domain" description="RES" evidence="1">
    <location>
        <begin position="2"/>
        <end position="127"/>
    </location>
</feature>
<evidence type="ECO:0000313" key="3">
    <source>
        <dbReference type="Proteomes" id="UP000337909"/>
    </source>
</evidence>
<accession>A0A5E7BRD4</accession>
<dbReference type="Proteomes" id="UP000337909">
    <property type="component" value="Unassembled WGS sequence"/>
</dbReference>
<dbReference type="Pfam" id="PF08808">
    <property type="entry name" value="RES"/>
    <property type="match status" value="1"/>
</dbReference>
<proteinExistence type="predicted"/>
<dbReference type="EMBL" id="CABVHQ010000015">
    <property type="protein sequence ID" value="VVN92227.1"/>
    <property type="molecule type" value="Genomic_DNA"/>
</dbReference>
<dbReference type="SMART" id="SM00953">
    <property type="entry name" value="RES"/>
    <property type="match status" value="1"/>
</dbReference>
<reference evidence="2 3" key="1">
    <citation type="submission" date="2019-09" db="EMBL/GenBank/DDBJ databases">
        <authorList>
            <person name="Chandra G."/>
            <person name="Truman W A."/>
        </authorList>
    </citation>
    <scope>NUCLEOTIDE SEQUENCE [LARGE SCALE GENOMIC DNA]</scope>
    <source>
        <strain evidence="2">PS691</strain>
    </source>
</reference>
<name>A0A5E7BRD4_PSEFL</name>
<organism evidence="2 3">
    <name type="scientific">Pseudomonas fluorescens</name>
    <dbReference type="NCBI Taxonomy" id="294"/>
    <lineage>
        <taxon>Bacteria</taxon>
        <taxon>Pseudomonadati</taxon>
        <taxon>Pseudomonadota</taxon>
        <taxon>Gammaproteobacteria</taxon>
        <taxon>Pseudomonadales</taxon>
        <taxon>Pseudomonadaceae</taxon>
        <taxon>Pseudomonas</taxon>
    </lineage>
</organism>
<dbReference type="AlphaFoldDB" id="A0A5E7BRD4"/>
<dbReference type="InterPro" id="IPR014914">
    <property type="entry name" value="RES_dom"/>
</dbReference>
<sequence length="144" mass="15915">MAGGRANRKGLAALYLSLDEMTALGEYRQGGTILPPGTLVSYVLSLDRVVDFTGGLDDSWPPLWQEFYCDWRNLYFAQDIEPPSWVIGDLVMADGCSGILFKSAANPPGTNLVVYTDQIPEHGTIMVNDPHQDLPKDQSSWIRP</sequence>
<evidence type="ECO:0000313" key="2">
    <source>
        <dbReference type="EMBL" id="VVN92227.1"/>
    </source>
</evidence>
<gene>
    <name evidence="2" type="ORF">PS691_01958</name>
</gene>
<evidence type="ECO:0000259" key="1">
    <source>
        <dbReference type="SMART" id="SM00953"/>
    </source>
</evidence>
<protein>
    <recommendedName>
        <fullName evidence="1">RES domain-containing protein</fullName>
    </recommendedName>
</protein>